<dbReference type="InterPro" id="IPR039421">
    <property type="entry name" value="Type_1_exporter"/>
</dbReference>
<comment type="subcellular location">
    <subcellularLocation>
        <location evidence="1">Cell membrane</location>
        <topology evidence="1">Multi-pass membrane protein</topology>
    </subcellularLocation>
</comment>
<evidence type="ECO:0000259" key="10">
    <source>
        <dbReference type="PROSITE" id="PS50893"/>
    </source>
</evidence>
<keyword evidence="13" id="KW-1185">Reference proteome</keyword>
<dbReference type="PANTHER" id="PTHR24221">
    <property type="entry name" value="ATP-BINDING CASSETTE SUB-FAMILY B"/>
    <property type="match status" value="1"/>
</dbReference>
<evidence type="ECO:0000313" key="12">
    <source>
        <dbReference type="EMBL" id="MXN64501.1"/>
    </source>
</evidence>
<keyword evidence="3 9" id="KW-0812">Transmembrane</keyword>
<dbReference type="SMART" id="SM00382">
    <property type="entry name" value="AAA"/>
    <property type="match status" value="1"/>
</dbReference>
<sequence length="559" mass="60491">MLAFVFMGLVAATTAATAWIMKDVVNEVFINREITMVYAIAAAVVVIFVVKGAATYGQTLLLQRIGNNMIANLQRRIYQHVVQQGLTYFDETSFGDIGTRLSHNSRAARAALEMVITSLGRDVFTLIGLLFVMIAQDPVMSVIALVIMPPVIILVTKLVRRVRKVAKSQFVSMTDILSLVKETASGIRIVKAFGVEGFLKERMDKAIGDVEVQSNKIARLTARTSPIMETLGGLAVAGIILYGGYSVIELDKDPGGFFAFITALLLSYEPAKRLARLNVALSNQLVGVRLMYELLDRPVVLRDKPDARNFTVERGEVAFENIVFRYKDAPALTGFSMVAPPGKVTALVGASGAGKSTAFSLLERFYDVESGSISIDGIDIRDVTLASLRDNIALVNQDTFLFDLSIRDNIALGRTDASEAEIMEAAKAANAHGFIMELPGGYGASAGEGGLQLSGGQRQRIAIARAMLRDAPILLLDEATSALDAEAEAKIQSALSRLMAGRTTLVIAHRLATVRDADKIVVLDRGKVVEEGTHDELFAADGIYRRLCDLQFRTPDAAA</sequence>
<protein>
    <submittedName>
        <fullName evidence="12">ATP-binding cassette domain-containing protein</fullName>
    </submittedName>
</protein>
<dbReference type="GO" id="GO:0034040">
    <property type="term" value="F:ATPase-coupled lipid transmembrane transporter activity"/>
    <property type="evidence" value="ECO:0007669"/>
    <property type="project" value="TreeGrafter"/>
</dbReference>
<dbReference type="GO" id="GO:0016887">
    <property type="term" value="F:ATP hydrolysis activity"/>
    <property type="evidence" value="ECO:0007669"/>
    <property type="project" value="InterPro"/>
</dbReference>
<dbReference type="SUPFAM" id="SSF90123">
    <property type="entry name" value="ABC transporter transmembrane region"/>
    <property type="match status" value="1"/>
</dbReference>
<evidence type="ECO:0000259" key="11">
    <source>
        <dbReference type="PROSITE" id="PS50929"/>
    </source>
</evidence>
<evidence type="ECO:0000256" key="9">
    <source>
        <dbReference type="SAM" id="Phobius"/>
    </source>
</evidence>
<dbReference type="InterPro" id="IPR003439">
    <property type="entry name" value="ABC_transporter-like_ATP-bd"/>
</dbReference>
<dbReference type="CDD" id="cd18552">
    <property type="entry name" value="ABC_6TM_MsbA_like"/>
    <property type="match status" value="1"/>
</dbReference>
<dbReference type="InterPro" id="IPR027417">
    <property type="entry name" value="P-loop_NTPase"/>
</dbReference>
<dbReference type="InterPro" id="IPR003593">
    <property type="entry name" value="AAA+_ATPase"/>
</dbReference>
<dbReference type="Pfam" id="PF00664">
    <property type="entry name" value="ABC_membrane"/>
    <property type="match status" value="1"/>
</dbReference>
<evidence type="ECO:0000256" key="1">
    <source>
        <dbReference type="ARBA" id="ARBA00004651"/>
    </source>
</evidence>
<keyword evidence="5 12" id="KW-0067">ATP-binding</keyword>
<gene>
    <name evidence="12" type="ORF">GR183_06255</name>
</gene>
<organism evidence="12 13">
    <name type="scientific">Stappia sediminis</name>
    <dbReference type="NCBI Taxonomy" id="2692190"/>
    <lineage>
        <taxon>Bacteria</taxon>
        <taxon>Pseudomonadati</taxon>
        <taxon>Pseudomonadota</taxon>
        <taxon>Alphaproteobacteria</taxon>
        <taxon>Hyphomicrobiales</taxon>
        <taxon>Stappiaceae</taxon>
        <taxon>Stappia</taxon>
    </lineage>
</organism>
<dbReference type="GO" id="GO:0005886">
    <property type="term" value="C:plasma membrane"/>
    <property type="evidence" value="ECO:0007669"/>
    <property type="project" value="UniProtKB-SubCell"/>
</dbReference>
<feature type="transmembrane region" description="Helical" evidence="9">
    <location>
        <begin position="227"/>
        <end position="248"/>
    </location>
</feature>
<dbReference type="PROSITE" id="PS50929">
    <property type="entry name" value="ABC_TM1F"/>
    <property type="match status" value="1"/>
</dbReference>
<reference evidence="12 13" key="1">
    <citation type="submission" date="2019-12" db="EMBL/GenBank/DDBJ databases">
        <authorList>
            <person name="Li M."/>
        </authorList>
    </citation>
    <scope>NUCLEOTIDE SEQUENCE [LARGE SCALE GENOMIC DNA]</scope>
    <source>
        <strain evidence="12 13">GBMRC 2046</strain>
    </source>
</reference>
<evidence type="ECO:0000256" key="6">
    <source>
        <dbReference type="ARBA" id="ARBA00022989"/>
    </source>
</evidence>
<dbReference type="PROSITE" id="PS00211">
    <property type="entry name" value="ABC_TRANSPORTER_1"/>
    <property type="match status" value="1"/>
</dbReference>
<dbReference type="InterPro" id="IPR036640">
    <property type="entry name" value="ABC1_TM_sf"/>
</dbReference>
<evidence type="ECO:0000256" key="2">
    <source>
        <dbReference type="ARBA" id="ARBA00005417"/>
    </source>
</evidence>
<dbReference type="Gene3D" id="1.20.1560.10">
    <property type="entry name" value="ABC transporter type 1, transmembrane domain"/>
    <property type="match status" value="1"/>
</dbReference>
<evidence type="ECO:0000256" key="4">
    <source>
        <dbReference type="ARBA" id="ARBA00022741"/>
    </source>
</evidence>
<feature type="transmembrane region" description="Helical" evidence="9">
    <location>
        <begin position="110"/>
        <end position="134"/>
    </location>
</feature>
<dbReference type="PANTHER" id="PTHR24221:SF654">
    <property type="entry name" value="ATP-BINDING CASSETTE SUB-FAMILY B MEMBER 6"/>
    <property type="match status" value="1"/>
</dbReference>
<dbReference type="SUPFAM" id="SSF52540">
    <property type="entry name" value="P-loop containing nucleoside triphosphate hydrolases"/>
    <property type="match status" value="1"/>
</dbReference>
<evidence type="ECO:0000313" key="13">
    <source>
        <dbReference type="Proteomes" id="UP000433101"/>
    </source>
</evidence>
<dbReference type="Gene3D" id="3.40.50.300">
    <property type="entry name" value="P-loop containing nucleotide triphosphate hydrolases"/>
    <property type="match status" value="1"/>
</dbReference>
<name>A0A7X3S776_9HYPH</name>
<comment type="similarity">
    <text evidence="2">Belongs to the ABC transporter superfamily.</text>
</comment>
<dbReference type="Pfam" id="PF00005">
    <property type="entry name" value="ABC_tran"/>
    <property type="match status" value="1"/>
</dbReference>
<dbReference type="InterPro" id="IPR011527">
    <property type="entry name" value="ABC1_TM_dom"/>
</dbReference>
<evidence type="ECO:0000256" key="5">
    <source>
        <dbReference type="ARBA" id="ARBA00022840"/>
    </source>
</evidence>
<evidence type="ECO:0000256" key="8">
    <source>
        <dbReference type="ARBA" id="ARBA00024725"/>
    </source>
</evidence>
<evidence type="ECO:0000256" key="7">
    <source>
        <dbReference type="ARBA" id="ARBA00023136"/>
    </source>
</evidence>
<keyword evidence="6 9" id="KW-1133">Transmembrane helix</keyword>
<keyword evidence="7 9" id="KW-0472">Membrane</keyword>
<accession>A0A7X3S776</accession>
<comment type="caution">
    <text evidence="12">The sequence shown here is derived from an EMBL/GenBank/DDBJ whole genome shotgun (WGS) entry which is preliminary data.</text>
</comment>
<dbReference type="FunFam" id="3.40.50.300:FF:000218">
    <property type="entry name" value="Multidrug ABC transporter ATP-binding protein"/>
    <property type="match status" value="1"/>
</dbReference>
<dbReference type="EMBL" id="WUMV01000002">
    <property type="protein sequence ID" value="MXN64501.1"/>
    <property type="molecule type" value="Genomic_DNA"/>
</dbReference>
<feature type="transmembrane region" description="Helical" evidence="9">
    <location>
        <begin position="140"/>
        <end position="159"/>
    </location>
</feature>
<keyword evidence="4" id="KW-0547">Nucleotide-binding</keyword>
<evidence type="ECO:0000256" key="3">
    <source>
        <dbReference type="ARBA" id="ARBA00022692"/>
    </source>
</evidence>
<dbReference type="GO" id="GO:0005524">
    <property type="term" value="F:ATP binding"/>
    <property type="evidence" value="ECO:0007669"/>
    <property type="project" value="UniProtKB-KW"/>
</dbReference>
<dbReference type="AlphaFoldDB" id="A0A7X3S776"/>
<feature type="domain" description="ABC transmembrane type-1" evidence="11">
    <location>
        <begin position="1"/>
        <end position="283"/>
    </location>
</feature>
<proteinExistence type="inferred from homology"/>
<feature type="domain" description="ABC transporter" evidence="10">
    <location>
        <begin position="317"/>
        <end position="550"/>
    </location>
</feature>
<dbReference type="GO" id="GO:0140359">
    <property type="term" value="F:ABC-type transporter activity"/>
    <property type="evidence" value="ECO:0007669"/>
    <property type="project" value="InterPro"/>
</dbReference>
<comment type="function">
    <text evidence="8">Part of an ABC transporter complex. Transmembrane domains (TMD) form a pore in the inner membrane and the ATP-binding domain (NBD) is responsible for energy generation.</text>
</comment>
<dbReference type="PROSITE" id="PS50893">
    <property type="entry name" value="ABC_TRANSPORTER_2"/>
    <property type="match status" value="1"/>
</dbReference>
<dbReference type="Proteomes" id="UP000433101">
    <property type="component" value="Unassembled WGS sequence"/>
</dbReference>
<feature type="transmembrane region" description="Helical" evidence="9">
    <location>
        <begin position="34"/>
        <end position="54"/>
    </location>
</feature>
<dbReference type="InterPro" id="IPR017871">
    <property type="entry name" value="ABC_transporter-like_CS"/>
</dbReference>